<organism evidence="2 3">
    <name type="scientific">Absidia repens</name>
    <dbReference type="NCBI Taxonomy" id="90262"/>
    <lineage>
        <taxon>Eukaryota</taxon>
        <taxon>Fungi</taxon>
        <taxon>Fungi incertae sedis</taxon>
        <taxon>Mucoromycota</taxon>
        <taxon>Mucoromycotina</taxon>
        <taxon>Mucoromycetes</taxon>
        <taxon>Mucorales</taxon>
        <taxon>Cunninghamellaceae</taxon>
        <taxon>Absidia</taxon>
    </lineage>
</organism>
<dbReference type="OrthoDB" id="2538461at2759"/>
<dbReference type="InterPro" id="IPR036236">
    <property type="entry name" value="Znf_C2H2_sf"/>
</dbReference>
<feature type="region of interest" description="Disordered" evidence="1">
    <location>
        <begin position="1"/>
        <end position="186"/>
    </location>
</feature>
<dbReference type="Proteomes" id="UP000193560">
    <property type="component" value="Unassembled WGS sequence"/>
</dbReference>
<feature type="compositionally biased region" description="Acidic residues" evidence="1">
    <location>
        <begin position="66"/>
        <end position="107"/>
    </location>
</feature>
<dbReference type="EMBL" id="MCGE01000025">
    <property type="protein sequence ID" value="ORZ10109.1"/>
    <property type="molecule type" value="Genomic_DNA"/>
</dbReference>
<dbReference type="AlphaFoldDB" id="A0A1X2I5V4"/>
<proteinExistence type="predicted"/>
<feature type="compositionally biased region" description="Polar residues" evidence="1">
    <location>
        <begin position="177"/>
        <end position="186"/>
    </location>
</feature>
<gene>
    <name evidence="2" type="ORF">BCR42DRAFT_112860</name>
</gene>
<protein>
    <submittedName>
        <fullName evidence="2">Uncharacterized protein</fullName>
    </submittedName>
</protein>
<comment type="caution">
    <text evidence="2">The sequence shown here is derived from an EMBL/GenBank/DDBJ whole genome shotgun (WGS) entry which is preliminary data.</text>
</comment>
<feature type="compositionally biased region" description="Basic and acidic residues" evidence="1">
    <location>
        <begin position="116"/>
        <end position="131"/>
    </location>
</feature>
<feature type="compositionally biased region" description="Basic residues" evidence="1">
    <location>
        <begin position="132"/>
        <end position="141"/>
    </location>
</feature>
<dbReference type="STRING" id="90262.A0A1X2I5V4"/>
<accession>A0A1X2I5V4</accession>
<keyword evidence="3" id="KW-1185">Reference proteome</keyword>
<reference evidence="2 3" key="1">
    <citation type="submission" date="2016-07" db="EMBL/GenBank/DDBJ databases">
        <title>Pervasive Adenine N6-methylation of Active Genes in Fungi.</title>
        <authorList>
            <consortium name="DOE Joint Genome Institute"/>
            <person name="Mondo S.J."/>
            <person name="Dannebaum R.O."/>
            <person name="Kuo R.C."/>
            <person name="Labutti K."/>
            <person name="Haridas S."/>
            <person name="Kuo A."/>
            <person name="Salamov A."/>
            <person name="Ahrendt S.R."/>
            <person name="Lipzen A."/>
            <person name="Sullivan W."/>
            <person name="Andreopoulos W.B."/>
            <person name="Clum A."/>
            <person name="Lindquist E."/>
            <person name="Daum C."/>
            <person name="Ramamoorthy G.K."/>
            <person name="Gryganskyi A."/>
            <person name="Culley D."/>
            <person name="Magnuson J.K."/>
            <person name="James T.Y."/>
            <person name="O'Malley M.A."/>
            <person name="Stajich J.E."/>
            <person name="Spatafora J.W."/>
            <person name="Visel A."/>
            <person name="Grigoriev I.V."/>
        </authorList>
    </citation>
    <scope>NUCLEOTIDE SEQUENCE [LARGE SCALE GENOMIC DNA]</scope>
    <source>
        <strain evidence="2 3">NRRL 1336</strain>
    </source>
</reference>
<evidence type="ECO:0000256" key="1">
    <source>
        <dbReference type="SAM" id="MobiDB-lite"/>
    </source>
</evidence>
<dbReference type="SUPFAM" id="SSF57667">
    <property type="entry name" value="beta-beta-alpha zinc fingers"/>
    <property type="match status" value="1"/>
</dbReference>
<name>A0A1X2I5V4_9FUNG</name>
<feature type="compositionally biased region" description="Polar residues" evidence="1">
    <location>
        <begin position="142"/>
        <end position="154"/>
    </location>
</feature>
<feature type="compositionally biased region" description="Basic and acidic residues" evidence="1">
    <location>
        <begin position="1"/>
        <end position="10"/>
    </location>
</feature>
<evidence type="ECO:0000313" key="2">
    <source>
        <dbReference type="EMBL" id="ORZ10109.1"/>
    </source>
</evidence>
<sequence>MFKRANKELAKQSIVTDTFDPEAIDETFAGVSSDESDDSDIEMKATPNNKKTDNKKRKLADHSDSEGDSDSEDQEDDNDDDSDNDSDEEQSDNGDVDSDDEDEDEYETVYSCNICPDKRLTTEKRVEDHMKSKSHLRRLKFTQKNLTEDTASPEEQQKRLEHQAKLKQKRQEKSREVSINQSSRMY</sequence>
<feature type="compositionally biased region" description="Basic and acidic residues" evidence="1">
    <location>
        <begin position="155"/>
        <end position="176"/>
    </location>
</feature>
<evidence type="ECO:0000313" key="3">
    <source>
        <dbReference type="Proteomes" id="UP000193560"/>
    </source>
</evidence>